<feature type="transmembrane region" description="Helical" evidence="1">
    <location>
        <begin position="149"/>
        <end position="170"/>
    </location>
</feature>
<organism evidence="2">
    <name type="scientific">Paenibacillus sp. SYP-B3998</name>
    <dbReference type="NCBI Taxonomy" id="2678564"/>
    <lineage>
        <taxon>Bacteria</taxon>
        <taxon>Bacillati</taxon>
        <taxon>Bacillota</taxon>
        <taxon>Bacilli</taxon>
        <taxon>Bacillales</taxon>
        <taxon>Paenibacillaceae</taxon>
        <taxon>Paenibacillus</taxon>
    </lineage>
</organism>
<keyword evidence="1" id="KW-1133">Transmembrane helix</keyword>
<sequence>MKLHEVYNQIINLDPVVKFIVTFIIALSAFLYKTFLNLYSEDDKQIQPLKIKEGELLGKLEAFISIYEKGAKDLTAQDKLIERFGECYCYLPWEHKQKVRLFYENRSDSALATLKKLISSRSDSISTFGEKTLLIDQISSFITKICRPLTPLVTVFIMLALLGGNYSAFLKANTFWGKLDVMVSWVTIVLSLMFFLTTINILIENKWKRGLGFKPWAYITIIILCPFTAYLIQPKLIAFTVIIQILFLITLFKTKNKQNNA</sequence>
<evidence type="ECO:0000256" key="1">
    <source>
        <dbReference type="SAM" id="Phobius"/>
    </source>
</evidence>
<accession>A0A6G3ZYV3</accession>
<name>A0A6G3ZYV3_9BACL</name>
<feature type="transmembrane region" description="Helical" evidence="1">
    <location>
        <begin position="20"/>
        <end position="40"/>
    </location>
</feature>
<dbReference type="EMBL" id="JAAIKC010000003">
    <property type="protein sequence ID" value="NEW06874.1"/>
    <property type="molecule type" value="Genomic_DNA"/>
</dbReference>
<feature type="transmembrane region" description="Helical" evidence="1">
    <location>
        <begin position="182"/>
        <end position="203"/>
    </location>
</feature>
<dbReference type="AlphaFoldDB" id="A0A6G3ZYV3"/>
<feature type="transmembrane region" description="Helical" evidence="1">
    <location>
        <begin position="237"/>
        <end position="254"/>
    </location>
</feature>
<comment type="caution">
    <text evidence="2">The sequence shown here is derived from an EMBL/GenBank/DDBJ whole genome shotgun (WGS) entry which is preliminary data.</text>
</comment>
<evidence type="ECO:0000313" key="2">
    <source>
        <dbReference type="EMBL" id="NEW06874.1"/>
    </source>
</evidence>
<keyword evidence="1" id="KW-0472">Membrane</keyword>
<reference evidence="2" key="1">
    <citation type="submission" date="2020-02" db="EMBL/GenBank/DDBJ databases">
        <authorList>
            <person name="Shen X.-R."/>
            <person name="Zhang Y.-X."/>
        </authorList>
    </citation>
    <scope>NUCLEOTIDE SEQUENCE</scope>
    <source>
        <strain evidence="2">SYP-B3998</strain>
    </source>
</reference>
<keyword evidence="1" id="KW-0812">Transmembrane</keyword>
<protein>
    <submittedName>
        <fullName evidence="2">Uncharacterized protein</fullName>
    </submittedName>
</protein>
<dbReference type="RefSeq" id="WP_163946669.1">
    <property type="nucleotide sequence ID" value="NZ_JAAIKC010000003.1"/>
</dbReference>
<gene>
    <name evidence="2" type="ORF">GK047_12750</name>
</gene>
<feature type="transmembrane region" description="Helical" evidence="1">
    <location>
        <begin position="215"/>
        <end position="231"/>
    </location>
</feature>
<proteinExistence type="predicted"/>